<evidence type="ECO:0000256" key="1">
    <source>
        <dbReference type="SAM" id="Phobius"/>
    </source>
</evidence>
<dbReference type="EMBL" id="CAKKNS010000001">
    <property type="protein sequence ID" value="CAH0416140.1"/>
    <property type="molecule type" value="Genomic_DNA"/>
</dbReference>
<keyword evidence="1" id="KW-0472">Membrane</keyword>
<sequence>MHDFMKGFSLRSEIIIPIILTIFTVIVKIFWNKFIETSVKRAAKKRPEFQEFIRKVIEKEQNGKNHFSRDAVKCSQNNVIKYARFKEKIEKSEIIWFDEIDNWNAHRDIKIKQFYYYLTITKDKRNKYVSA</sequence>
<proteinExistence type="predicted"/>
<comment type="caution">
    <text evidence="2">The sequence shown here is derived from an EMBL/GenBank/DDBJ whole genome shotgun (WGS) entry which is preliminary data.</text>
</comment>
<keyword evidence="3" id="KW-1185">Reference proteome</keyword>
<protein>
    <submittedName>
        <fullName evidence="2">Uncharacterized protein</fullName>
    </submittedName>
</protein>
<feature type="transmembrane region" description="Helical" evidence="1">
    <location>
        <begin position="14"/>
        <end position="31"/>
    </location>
</feature>
<evidence type="ECO:0000313" key="2">
    <source>
        <dbReference type="EMBL" id="CAH0416140.1"/>
    </source>
</evidence>
<dbReference type="RefSeq" id="WP_230096202.1">
    <property type="nucleotide sequence ID" value="NZ_CAKKNS010000001.1"/>
</dbReference>
<gene>
    <name evidence="2" type="ORF">WFA24289_00439</name>
</gene>
<keyword evidence="1" id="KW-0812">Transmembrane</keyword>
<keyword evidence="1" id="KW-1133">Transmembrane helix</keyword>
<organism evidence="2 3">
    <name type="scientific">Periweissella fabaria</name>
    <dbReference type="NCBI Taxonomy" id="546157"/>
    <lineage>
        <taxon>Bacteria</taxon>
        <taxon>Bacillati</taxon>
        <taxon>Bacillota</taxon>
        <taxon>Bacilli</taxon>
        <taxon>Lactobacillales</taxon>
        <taxon>Lactobacillaceae</taxon>
        <taxon>Periweissella</taxon>
    </lineage>
</organism>
<name>A0ABM8Z4J1_9LACO</name>
<dbReference type="Proteomes" id="UP000789707">
    <property type="component" value="Unassembled WGS sequence"/>
</dbReference>
<reference evidence="2 3" key="1">
    <citation type="submission" date="2021-11" db="EMBL/GenBank/DDBJ databases">
        <authorList>
            <person name="Depoorter E."/>
        </authorList>
    </citation>
    <scope>NUCLEOTIDE SEQUENCE [LARGE SCALE GENOMIC DNA]</scope>
    <source>
        <strain evidence="2 3">LMG 24289</strain>
    </source>
</reference>
<evidence type="ECO:0000313" key="3">
    <source>
        <dbReference type="Proteomes" id="UP000789707"/>
    </source>
</evidence>
<accession>A0ABM8Z4J1</accession>